<evidence type="ECO:0000256" key="4">
    <source>
        <dbReference type="ARBA" id="ARBA00023136"/>
    </source>
</evidence>
<evidence type="ECO:0000256" key="1">
    <source>
        <dbReference type="ARBA" id="ARBA00004141"/>
    </source>
</evidence>
<feature type="transmembrane region" description="Helical" evidence="6">
    <location>
        <begin position="294"/>
        <end position="315"/>
    </location>
</feature>
<feature type="transmembrane region" description="Helical" evidence="6">
    <location>
        <begin position="235"/>
        <end position="255"/>
    </location>
</feature>
<evidence type="ECO:0000313" key="8">
    <source>
        <dbReference type="Proteomes" id="UP001519460"/>
    </source>
</evidence>
<dbReference type="AlphaFoldDB" id="A0ABD0M2D3"/>
<evidence type="ECO:0000256" key="2">
    <source>
        <dbReference type="ARBA" id="ARBA00022692"/>
    </source>
</evidence>
<evidence type="ECO:0000313" key="7">
    <source>
        <dbReference type="EMBL" id="KAK7506074.1"/>
    </source>
</evidence>
<feature type="region of interest" description="Disordered" evidence="5">
    <location>
        <begin position="151"/>
        <end position="225"/>
    </location>
</feature>
<comment type="caution">
    <text evidence="7">The sequence shown here is derived from an EMBL/GenBank/DDBJ whole genome shotgun (WGS) entry which is preliminary data.</text>
</comment>
<feature type="compositionally biased region" description="Polar residues" evidence="5">
    <location>
        <begin position="151"/>
        <end position="165"/>
    </location>
</feature>
<keyword evidence="2 6" id="KW-0812">Transmembrane</keyword>
<proteinExistence type="predicted"/>
<dbReference type="Pfam" id="PF02535">
    <property type="entry name" value="Zip"/>
    <property type="match status" value="1"/>
</dbReference>
<keyword evidence="4 6" id="KW-0472">Membrane</keyword>
<dbReference type="PANTHER" id="PTHR11040">
    <property type="entry name" value="ZINC/IRON TRANSPORTER"/>
    <property type="match status" value="1"/>
</dbReference>
<feature type="transmembrane region" description="Helical" evidence="6">
    <location>
        <begin position="86"/>
        <end position="103"/>
    </location>
</feature>
<dbReference type="Proteomes" id="UP001519460">
    <property type="component" value="Unassembled WGS sequence"/>
</dbReference>
<feature type="transmembrane region" description="Helical" evidence="6">
    <location>
        <begin position="327"/>
        <end position="347"/>
    </location>
</feature>
<protein>
    <submittedName>
        <fullName evidence="7">Uncharacterized protein</fullName>
    </submittedName>
</protein>
<feature type="transmembrane region" description="Helical" evidence="6">
    <location>
        <begin position="261"/>
        <end position="282"/>
    </location>
</feature>
<feature type="transmembrane region" description="Helical" evidence="6">
    <location>
        <begin position="359"/>
        <end position="380"/>
    </location>
</feature>
<comment type="subcellular location">
    <subcellularLocation>
        <location evidence="1">Membrane</location>
        <topology evidence="1">Multi-pass membrane protein</topology>
    </subcellularLocation>
</comment>
<feature type="transmembrane region" description="Helical" evidence="6">
    <location>
        <begin position="44"/>
        <end position="66"/>
    </location>
</feature>
<name>A0ABD0M2D3_9CAEN</name>
<dbReference type="PANTHER" id="PTHR11040:SF219">
    <property type="entry name" value="ZRT (ZRT), IRT- (IRT-) LIKE PROTEIN TRANSPORTER"/>
    <property type="match status" value="1"/>
</dbReference>
<accession>A0ABD0M2D3</accession>
<keyword evidence="8" id="KW-1185">Reference proteome</keyword>
<evidence type="ECO:0000256" key="5">
    <source>
        <dbReference type="SAM" id="MobiDB-lite"/>
    </source>
</evidence>
<reference evidence="7 8" key="1">
    <citation type="journal article" date="2023" name="Sci. Data">
        <title>Genome assembly of the Korean intertidal mud-creeper Batillaria attramentaria.</title>
        <authorList>
            <person name="Patra A.K."/>
            <person name="Ho P.T."/>
            <person name="Jun S."/>
            <person name="Lee S.J."/>
            <person name="Kim Y."/>
            <person name="Won Y.J."/>
        </authorList>
    </citation>
    <scope>NUCLEOTIDE SEQUENCE [LARGE SCALE GENOMIC DNA]</scope>
    <source>
        <strain evidence="7">Wonlab-2016</strain>
    </source>
</reference>
<feature type="compositionally biased region" description="Polar residues" evidence="5">
    <location>
        <begin position="175"/>
        <end position="206"/>
    </location>
</feature>
<gene>
    <name evidence="7" type="ORF">BaRGS_00002796</name>
</gene>
<feature type="compositionally biased region" description="Basic and acidic residues" evidence="5">
    <location>
        <begin position="207"/>
        <end position="220"/>
    </location>
</feature>
<dbReference type="EMBL" id="JACVVK020000008">
    <property type="protein sequence ID" value="KAK7506074.1"/>
    <property type="molecule type" value="Genomic_DNA"/>
</dbReference>
<feature type="transmembrane region" description="Helical" evidence="6">
    <location>
        <begin position="6"/>
        <end position="32"/>
    </location>
</feature>
<dbReference type="GO" id="GO:0016020">
    <property type="term" value="C:membrane"/>
    <property type="evidence" value="ECO:0007669"/>
    <property type="project" value="UniProtKB-SubCell"/>
</dbReference>
<evidence type="ECO:0000256" key="3">
    <source>
        <dbReference type="ARBA" id="ARBA00022989"/>
    </source>
</evidence>
<sequence>MDFNAAKGICLTVFFLITIVLGTLPLCLITKFKIQLQDGSRSKIVLSFLNCFAGGVFLGTCLLNMFTEGQEQFEEYKETVGFDNEYPFFQAGVGLGFFLIVMIERLVHTPALRNPGQKRKSNGNASLARSTSACGQFVNENFSTAVELTRVTSENPPSQTYSNGTAGKPADLADSPNQATQQVWATGSNLAPHSKEVQMNGSATTGDDSKRDSTQDDHGNGTESSDLTAAPIVRVVLLLGALSFHTIFDGLAVGLQETETGIWSTFVGISIHKAIVALCLGLELTAAIPDKPLRVVLCLLFFALMAPMGVAIGMGVTSGGVNMGAQLLAASILQALATGSFLFVTFLEILGPELRGHDLGIYKVMVATFGFLITAGVKVLDAD</sequence>
<dbReference type="GO" id="GO:0006829">
    <property type="term" value="P:zinc ion transport"/>
    <property type="evidence" value="ECO:0007669"/>
    <property type="project" value="UniProtKB-ARBA"/>
</dbReference>
<keyword evidence="3 6" id="KW-1133">Transmembrane helix</keyword>
<organism evidence="7 8">
    <name type="scientific">Batillaria attramentaria</name>
    <dbReference type="NCBI Taxonomy" id="370345"/>
    <lineage>
        <taxon>Eukaryota</taxon>
        <taxon>Metazoa</taxon>
        <taxon>Spiralia</taxon>
        <taxon>Lophotrochozoa</taxon>
        <taxon>Mollusca</taxon>
        <taxon>Gastropoda</taxon>
        <taxon>Caenogastropoda</taxon>
        <taxon>Sorbeoconcha</taxon>
        <taxon>Cerithioidea</taxon>
        <taxon>Batillariidae</taxon>
        <taxon>Batillaria</taxon>
    </lineage>
</organism>
<dbReference type="InterPro" id="IPR003689">
    <property type="entry name" value="ZIP"/>
</dbReference>
<evidence type="ECO:0000256" key="6">
    <source>
        <dbReference type="SAM" id="Phobius"/>
    </source>
</evidence>